<accession>A0A4Y3NGZ2</accession>
<dbReference type="Pfam" id="PF11896">
    <property type="entry name" value="GlgE_dom_N_S"/>
    <property type="match status" value="1"/>
</dbReference>
<dbReference type="PANTHER" id="PTHR47786">
    <property type="entry name" value="ALPHA-1,4-GLUCAN:MALTOSE-1-PHOSPHATE MALTOSYLTRANSFERASE"/>
    <property type="match status" value="1"/>
</dbReference>
<evidence type="ECO:0000313" key="10">
    <source>
        <dbReference type="Proteomes" id="UP000317715"/>
    </source>
</evidence>
<feature type="domain" description="Glycosyl hydrolase family 13 catalytic" evidence="8">
    <location>
        <begin position="233"/>
        <end position="589"/>
    </location>
</feature>
<keyword evidence="2 6" id="KW-0328">Glycosyltransferase</keyword>
<dbReference type="Gene3D" id="3.20.20.80">
    <property type="entry name" value="Glycosidases"/>
    <property type="match status" value="1"/>
</dbReference>
<dbReference type="AlphaFoldDB" id="A0A4Y3NGZ2"/>
<evidence type="ECO:0000256" key="5">
    <source>
        <dbReference type="ARBA" id="ARBA00048735"/>
    </source>
</evidence>
<feature type="active site" description="Proton donor" evidence="6">
    <location>
        <position position="450"/>
    </location>
</feature>
<dbReference type="InterPro" id="IPR006047">
    <property type="entry name" value="GH13_cat_dom"/>
</dbReference>
<dbReference type="InterPro" id="IPR013780">
    <property type="entry name" value="Glyco_hydro_b"/>
</dbReference>
<dbReference type="PANTHER" id="PTHR47786:SF2">
    <property type="entry name" value="GLYCOSYL HYDROLASE FAMILY 13 CATALYTIC DOMAIN-CONTAINING PROTEIN"/>
    <property type="match status" value="1"/>
</dbReference>
<keyword evidence="4 6" id="KW-0119">Carbohydrate metabolism</keyword>
<evidence type="ECO:0000313" key="9">
    <source>
        <dbReference type="EMBL" id="GEB21110.1"/>
    </source>
</evidence>
<evidence type="ECO:0000256" key="3">
    <source>
        <dbReference type="ARBA" id="ARBA00022679"/>
    </source>
</evidence>
<dbReference type="CDD" id="cd11344">
    <property type="entry name" value="AmyAc_GlgE_like"/>
    <property type="match status" value="1"/>
</dbReference>
<dbReference type="InterPro" id="IPR013783">
    <property type="entry name" value="Ig-like_fold"/>
</dbReference>
<evidence type="ECO:0000256" key="4">
    <source>
        <dbReference type="ARBA" id="ARBA00023277"/>
    </source>
</evidence>
<dbReference type="Gene3D" id="1.20.58.80">
    <property type="entry name" value="Phosphotransferase system, lactose/cellobiose-type IIA subunit"/>
    <property type="match status" value="1"/>
</dbReference>
<dbReference type="OrthoDB" id="9805159at2"/>
<dbReference type="GO" id="GO:0016758">
    <property type="term" value="F:hexosyltransferase activity"/>
    <property type="evidence" value="ECO:0007669"/>
    <property type="project" value="UniProtKB-UniRule"/>
</dbReference>
<gene>
    <name evidence="9" type="primary">glgE2</name>
    <name evidence="6" type="synonym">glgE</name>
    <name evidence="9" type="ORF">AAU01_38650</name>
</gene>
<feature type="binding site" evidence="6">
    <location>
        <position position="351"/>
    </location>
    <ligand>
        <name>alpha-maltose 1-phosphate</name>
        <dbReference type="ChEBI" id="CHEBI:63576"/>
    </ligand>
</feature>
<dbReference type="Gene3D" id="2.60.40.10">
    <property type="entry name" value="Immunoglobulins"/>
    <property type="match status" value="1"/>
</dbReference>
<dbReference type="InterPro" id="IPR049171">
    <property type="entry name" value="GLGE_C"/>
</dbReference>
<keyword evidence="3 6" id="KW-0808">Transferase</keyword>
<evidence type="ECO:0000256" key="6">
    <source>
        <dbReference type="HAMAP-Rule" id="MF_02124"/>
    </source>
</evidence>
<feature type="binding site" evidence="6">
    <location>
        <begin position="560"/>
        <end position="561"/>
    </location>
    <ligand>
        <name>alpha-maltose 1-phosphate</name>
        <dbReference type="ChEBI" id="CHEBI:63576"/>
    </ligand>
</feature>
<evidence type="ECO:0000256" key="1">
    <source>
        <dbReference type="ARBA" id="ARBA00011738"/>
    </source>
</evidence>
<dbReference type="Proteomes" id="UP000317715">
    <property type="component" value="Unassembled WGS sequence"/>
</dbReference>
<comment type="subunit">
    <text evidence="1 6">Homodimer.</text>
</comment>
<dbReference type="EMBL" id="BJMD01000036">
    <property type="protein sequence ID" value="GEB21110.1"/>
    <property type="molecule type" value="Genomic_DNA"/>
</dbReference>
<comment type="caution">
    <text evidence="9">The sequence shown here is derived from an EMBL/GenBank/DDBJ whole genome shotgun (WGS) entry which is preliminary data.</text>
</comment>
<dbReference type="Gene3D" id="2.60.40.1180">
    <property type="entry name" value="Golgi alpha-mannosidase II"/>
    <property type="match status" value="1"/>
</dbReference>
<feature type="binding site" evidence="6">
    <location>
        <position position="291"/>
    </location>
    <ligand>
        <name>alpha-maltose 1-phosphate</name>
        <dbReference type="ChEBI" id="CHEBI:63576"/>
    </ligand>
</feature>
<feature type="binding site" evidence="6">
    <location>
        <position position="386"/>
    </location>
    <ligand>
        <name>alpha-maltose 1-phosphate</name>
        <dbReference type="ChEBI" id="CHEBI:63576"/>
    </ligand>
</feature>
<dbReference type="GO" id="GO:0030979">
    <property type="term" value="P:alpha-glucan biosynthetic process"/>
    <property type="evidence" value="ECO:0007669"/>
    <property type="project" value="UniProtKB-UniRule"/>
</dbReference>
<evidence type="ECO:0000256" key="7">
    <source>
        <dbReference type="SAM" id="MobiDB-lite"/>
    </source>
</evidence>
<proteinExistence type="inferred from homology"/>
<keyword evidence="10" id="KW-1185">Reference proteome</keyword>
<feature type="binding site" evidence="6">
    <location>
        <position position="422"/>
    </location>
    <ligand>
        <name>alpha-maltose 1-phosphate</name>
        <dbReference type="ChEBI" id="CHEBI:63576"/>
    </ligand>
</feature>
<name>A0A4Y3NGZ2_PAEAU</name>
<dbReference type="Pfam" id="PF21702">
    <property type="entry name" value="GLGE_C"/>
    <property type="match status" value="1"/>
</dbReference>
<dbReference type="InterPro" id="IPR026585">
    <property type="entry name" value="GlgE"/>
</dbReference>
<dbReference type="SUPFAM" id="SSF51445">
    <property type="entry name" value="(Trans)glycosidases"/>
    <property type="match status" value="1"/>
</dbReference>
<comment type="similarity">
    <text evidence="6">Belongs to the glycosyl hydrolase 13 family. GlgE subfamily.</text>
</comment>
<evidence type="ECO:0000256" key="2">
    <source>
        <dbReference type="ARBA" id="ARBA00022676"/>
    </source>
</evidence>
<feature type="site" description="Transition state stabilizer" evidence="6">
    <location>
        <position position="507"/>
    </location>
</feature>
<dbReference type="GO" id="GO:0004553">
    <property type="term" value="F:hydrolase activity, hydrolyzing O-glycosyl compounds"/>
    <property type="evidence" value="ECO:0007669"/>
    <property type="project" value="InterPro"/>
</dbReference>
<dbReference type="SMART" id="SM00642">
    <property type="entry name" value="Aamy"/>
    <property type="match status" value="1"/>
</dbReference>
<feature type="region of interest" description="Disordered" evidence="7">
    <location>
        <begin position="290"/>
        <end position="315"/>
    </location>
</feature>
<sequence length="701" mass="77840">MIFVANVVVVTKTARTITALKSKTTTDITEGLRFGRFPITAVQPVVEGGRFPAKALPGEDLAVGATVFREGHDQLGVSAVLLDPRGKERQRVRLTPAQGEQWKGLDRWEGLITPTGTGAWSFVIEAWHDRYGTWHHNAEVKVGAGIDVELMLAEGAALLAEAADDAGRSAVEKRTLRAASVVLADTTKTAEERLGAGFSTEVLAAVGRVPIRELVTVSERFPLQVERDLAGRGSWYEFFPRSEGAVLDHSTGVWTSGNFRTAAGRLDAVADMGFDIIYLPPIHPIGFQHRKGRNNTLTPGPQDPGSPWAIGSKDGGHDAIHPDLGTFEDFDAFVARANELGLEVALDLALQAAPDHPWVTSNPEWFTTRVDGSIAYAENPPKKYQDIYPLNFDNDPAGLSKEILRIVQLWISHGVKVFRVDNPHTKPVWFWEWLIGKINKKNPEVVFLAEAFTRPPMMHALGRAGFQQSYSYFTWRNTKTELEQYFQEVSHETAAFFRPNFFVNTPDILTEYLQYGGPAAFKIRAVLAATASPLWGVYAGYELYEHVARPGAEEYIDNEKYEYKARDWEGAAESGRTLAPYITRLNTIRKDHMALGDLQNLTLHSSTDDATIVYSKHKTLPDGTKDTLIIVVNVDPHSTRESTVSLDLAALQLDPSDLNEDGQFRVDDLISGQSWAWGEHNYVRLDAHVEPAHILSIRRQP</sequence>
<feature type="active site" description="Nucleophile" evidence="6">
    <location>
        <position position="421"/>
    </location>
</feature>
<comment type="function">
    <text evidence="6">Maltosyltransferase that uses maltose 1-phosphate (M1P) as the sugar donor to elongate linear or branched alpha-(1-&gt;4)-glucans. Is involved in a branched alpha-glucan biosynthetic pathway from trehalose, together with TreS, Mak and GlgB.</text>
</comment>
<organism evidence="9 10">
    <name type="scientific">Paenarthrobacter aurescens</name>
    <name type="common">Arthrobacter aurescens</name>
    <dbReference type="NCBI Taxonomy" id="43663"/>
    <lineage>
        <taxon>Bacteria</taxon>
        <taxon>Bacillati</taxon>
        <taxon>Actinomycetota</taxon>
        <taxon>Actinomycetes</taxon>
        <taxon>Micrococcales</taxon>
        <taxon>Micrococcaceae</taxon>
        <taxon>Paenarthrobacter</taxon>
    </lineage>
</organism>
<comment type="catalytic activity">
    <reaction evidence="5 6">
        <text>alpha-maltose 1-phosphate + [(1-&gt;4)-alpha-D-glucosyl](n) = [(1-&gt;4)-alpha-D-glucosyl](n+2) + phosphate</text>
        <dbReference type="Rhea" id="RHEA:42692"/>
        <dbReference type="Rhea" id="RHEA-COMP:9584"/>
        <dbReference type="Rhea" id="RHEA-COMP:10183"/>
        <dbReference type="ChEBI" id="CHEBI:15444"/>
        <dbReference type="ChEBI" id="CHEBI:43474"/>
        <dbReference type="ChEBI" id="CHEBI:63576"/>
        <dbReference type="EC" id="2.4.99.16"/>
    </reaction>
</comment>
<protein>
    <recommendedName>
        <fullName evidence="6">Alpha-1,4-glucan:maltose-1-phosphate maltosyltransferase</fullName>
        <shortName evidence="6">GMPMT</shortName>
        <ecNumber evidence="6">2.4.99.16</ecNumber>
    </recommendedName>
    <alternativeName>
        <fullName evidence="6">(1-&gt;4)-alpha-D-glucan:maltose-1-phosphate alpha-D-maltosyltransferase</fullName>
    </alternativeName>
</protein>
<dbReference type="InterPro" id="IPR017853">
    <property type="entry name" value="GH"/>
</dbReference>
<evidence type="ECO:0000259" key="8">
    <source>
        <dbReference type="SMART" id="SM00642"/>
    </source>
</evidence>
<dbReference type="InterPro" id="IPR021828">
    <property type="entry name" value="GlgE_dom_N/S"/>
</dbReference>
<dbReference type="HAMAP" id="MF_02124">
    <property type="entry name" value="GlgE"/>
    <property type="match status" value="1"/>
</dbReference>
<dbReference type="EC" id="2.4.99.16" evidence="6"/>
<reference evidence="9 10" key="1">
    <citation type="submission" date="2019-06" db="EMBL/GenBank/DDBJ databases">
        <title>Whole genome shotgun sequence of Paenarthrobacter aurescens NBRC 12136.</title>
        <authorList>
            <person name="Hosoyama A."/>
            <person name="Uohara A."/>
            <person name="Ohji S."/>
            <person name="Ichikawa N."/>
        </authorList>
    </citation>
    <scope>NUCLEOTIDE SEQUENCE [LARGE SCALE GENOMIC DNA]</scope>
    <source>
        <strain evidence="9 10">NBRC 12136</strain>
    </source>
</reference>